<dbReference type="GO" id="GO:0033897">
    <property type="term" value="F:ribonuclease T2 activity"/>
    <property type="evidence" value="ECO:0007669"/>
    <property type="project" value="InterPro"/>
</dbReference>
<dbReference type="GO" id="GO:0003723">
    <property type="term" value="F:RNA binding"/>
    <property type="evidence" value="ECO:0007669"/>
    <property type="project" value="InterPro"/>
</dbReference>
<evidence type="ECO:0000256" key="3">
    <source>
        <dbReference type="SAM" id="SignalP"/>
    </source>
</evidence>
<name>A0A8S2PBB2_9BILA</name>
<dbReference type="EMBL" id="CAJNOK010015810">
    <property type="protein sequence ID" value="CAF1232674.1"/>
    <property type="molecule type" value="Genomic_DNA"/>
</dbReference>
<evidence type="ECO:0000313" key="4">
    <source>
        <dbReference type="EMBL" id="CAF1232674.1"/>
    </source>
</evidence>
<dbReference type="Pfam" id="PF00445">
    <property type="entry name" value="Ribonuclease_T2"/>
    <property type="match status" value="1"/>
</dbReference>
<dbReference type="PROSITE" id="PS00531">
    <property type="entry name" value="RNASE_T2_2"/>
    <property type="match status" value="1"/>
</dbReference>
<dbReference type="InterPro" id="IPR001568">
    <property type="entry name" value="RNase_T2-like"/>
</dbReference>
<evidence type="ECO:0000313" key="5">
    <source>
        <dbReference type="EMBL" id="CAF4040844.1"/>
    </source>
</evidence>
<evidence type="ECO:0000256" key="1">
    <source>
        <dbReference type="ARBA" id="ARBA00007469"/>
    </source>
</evidence>
<dbReference type="EMBL" id="CAJOBA010037358">
    <property type="protein sequence ID" value="CAF4040844.1"/>
    <property type="molecule type" value="Genomic_DNA"/>
</dbReference>
<keyword evidence="3" id="KW-0732">Signal</keyword>
<evidence type="ECO:0000256" key="2">
    <source>
        <dbReference type="RuleBase" id="RU004328"/>
    </source>
</evidence>
<dbReference type="Gene3D" id="3.90.730.10">
    <property type="entry name" value="Ribonuclease T2-like"/>
    <property type="match status" value="1"/>
</dbReference>
<comment type="similarity">
    <text evidence="1 2">Belongs to the RNase T2 family.</text>
</comment>
<organism evidence="5 6">
    <name type="scientific">Didymodactylos carnosus</name>
    <dbReference type="NCBI Taxonomy" id="1234261"/>
    <lineage>
        <taxon>Eukaryota</taxon>
        <taxon>Metazoa</taxon>
        <taxon>Spiralia</taxon>
        <taxon>Gnathifera</taxon>
        <taxon>Rotifera</taxon>
        <taxon>Eurotatoria</taxon>
        <taxon>Bdelloidea</taxon>
        <taxon>Philodinida</taxon>
        <taxon>Philodinidae</taxon>
        <taxon>Didymodactylos</taxon>
    </lineage>
</organism>
<dbReference type="GO" id="GO:0006401">
    <property type="term" value="P:RNA catabolic process"/>
    <property type="evidence" value="ECO:0007669"/>
    <property type="project" value="UniProtKB-ARBA"/>
</dbReference>
<evidence type="ECO:0000313" key="6">
    <source>
        <dbReference type="Proteomes" id="UP000682733"/>
    </source>
</evidence>
<proteinExistence type="inferred from homology"/>
<dbReference type="Proteomes" id="UP000682733">
    <property type="component" value="Unassembled WGS sequence"/>
</dbReference>
<accession>A0A8S2PBB2</accession>
<dbReference type="InterPro" id="IPR018188">
    <property type="entry name" value="RNase_T2_His_AS_1"/>
</dbReference>
<reference evidence="5" key="1">
    <citation type="submission" date="2021-02" db="EMBL/GenBank/DDBJ databases">
        <authorList>
            <person name="Nowell W R."/>
        </authorList>
    </citation>
    <scope>NUCLEOTIDE SEQUENCE</scope>
</reference>
<dbReference type="InterPro" id="IPR036430">
    <property type="entry name" value="RNase_T2-like_sf"/>
</dbReference>
<feature type="chain" id="PRO_5036434661" evidence="3">
    <location>
        <begin position="21"/>
        <end position="383"/>
    </location>
</feature>
<dbReference type="Proteomes" id="UP000677228">
    <property type="component" value="Unassembled WGS sequence"/>
</dbReference>
<gene>
    <name evidence="4" type="ORF">OVA965_LOCUS25453</name>
    <name evidence="5" type="ORF">TMI583_LOCUS26182</name>
</gene>
<feature type="signal peptide" evidence="3">
    <location>
        <begin position="1"/>
        <end position="20"/>
    </location>
</feature>
<dbReference type="PROSITE" id="PS00530">
    <property type="entry name" value="RNASE_T2_1"/>
    <property type="match status" value="1"/>
</dbReference>
<dbReference type="InterPro" id="IPR033130">
    <property type="entry name" value="RNase_T2_His_AS_2"/>
</dbReference>
<protein>
    <submittedName>
        <fullName evidence="5">Uncharacterized protein</fullName>
    </submittedName>
</protein>
<dbReference type="SUPFAM" id="SSF55895">
    <property type="entry name" value="Ribonuclease Rh-like"/>
    <property type="match status" value="1"/>
</dbReference>
<dbReference type="PANTHER" id="PTHR11240:SF22">
    <property type="entry name" value="RIBONUCLEASE T2"/>
    <property type="match status" value="1"/>
</dbReference>
<sequence>MMTILRSFIVFSTTILFIFGNYDSRYTCFNGPSYWCLNDTTETVCNFSNLTIGQCGYTSGKCTFKTGNTFCKDDPSALEFNGGLTGVYDSLFTYYVLALYWPPSNCPKIYNETKDFLRYFCSPYTNAGQPGSQRLVLHGLWPNFGTEGNYQGWPQFCSNVEKDWSVCHVNGNLCPWQNTTFSNFTQDYYEYCLSYENISQCLVNPEVVEHEQERLKYLAPGHLGKRNLFMNHEWTKHGSCCSNAFKNNISSYLDIMLNITDEYTRKGSLTYEYIQRYSGEKIGINYLYERFNNTVIVNCKPNCNLDELWLCFYRDHTTGLPTHPVQCPPGARNQSDTCKKARCEYVYIPLMGEPLTSQSSSKLIDKTSKILFVTLAILLHYIK</sequence>
<dbReference type="AlphaFoldDB" id="A0A8S2PBB2"/>
<comment type="caution">
    <text evidence="5">The sequence shown here is derived from an EMBL/GenBank/DDBJ whole genome shotgun (WGS) entry which is preliminary data.</text>
</comment>
<dbReference type="PANTHER" id="PTHR11240">
    <property type="entry name" value="RIBONUCLEASE T2"/>
    <property type="match status" value="1"/>
</dbReference>